<dbReference type="Proteomes" id="UP001214441">
    <property type="component" value="Unassembled WGS sequence"/>
</dbReference>
<accession>A0ABT6ZY96</accession>
<sequence>MEALLLLIALAAIFGVVAYPAMRRRRLRQDAHRGVFQAVDPTAGYGFVPSDQLDVRLPGPDRDLVEALEETQRTQDWQPVARLLAFTGDEYELRWQRVQSLAGAAAMELARAREAGALSADESAGQAGAVSFAKKPVQQDAGWLRDWRSQQPRDHGGAQVYAQFLVFQALADPSSDDRRIILEEARNVAHDAAKLAPSDPTPYITELFIARHLGYREADFESLWSTVRRHAPHHMGAHLAALPYWSAKSAGSREQADAFARTAAGQAPDGTLLPALPLFATYTHLPEVNMVRGLYQSEDIRHAIEAAEYAVDQVEDDHPVRPHVLHLLVWFLVRAERYAEAMEALAAVDGHVGALPWVDEGDPASAYTAYRALAVAGWESSGGARAPHS</sequence>
<organism evidence="1 2">
    <name type="scientific">Streptomyces iconiensis</name>
    <dbReference type="NCBI Taxonomy" id="1384038"/>
    <lineage>
        <taxon>Bacteria</taxon>
        <taxon>Bacillati</taxon>
        <taxon>Actinomycetota</taxon>
        <taxon>Actinomycetes</taxon>
        <taxon>Kitasatosporales</taxon>
        <taxon>Streptomycetaceae</taxon>
        <taxon>Streptomyces</taxon>
    </lineage>
</organism>
<dbReference type="EMBL" id="JANCPR020000018">
    <property type="protein sequence ID" value="MDJ1134043.1"/>
    <property type="molecule type" value="Genomic_DNA"/>
</dbReference>
<keyword evidence="2" id="KW-1185">Reference proteome</keyword>
<evidence type="ECO:0000313" key="2">
    <source>
        <dbReference type="Proteomes" id="UP001214441"/>
    </source>
</evidence>
<proteinExistence type="predicted"/>
<name>A0ABT6ZY96_9ACTN</name>
<evidence type="ECO:0008006" key="3">
    <source>
        <dbReference type="Google" id="ProtNLM"/>
    </source>
</evidence>
<comment type="caution">
    <text evidence="1">The sequence shown here is derived from an EMBL/GenBank/DDBJ whole genome shotgun (WGS) entry which is preliminary data.</text>
</comment>
<dbReference type="RefSeq" id="WP_274041017.1">
    <property type="nucleotide sequence ID" value="NZ_JANCPR020000018.1"/>
</dbReference>
<protein>
    <recommendedName>
        <fullName evidence="3">DUF4034 domain-containing protein</fullName>
    </recommendedName>
</protein>
<reference evidence="1 2" key="1">
    <citation type="submission" date="2023-05" db="EMBL/GenBank/DDBJ databases">
        <title>Streptantibioticus silvisoli sp. nov., acidotolerant actinomycetes 1 from pine litter.</title>
        <authorList>
            <person name="Swiecimska M."/>
            <person name="Golinska P."/>
            <person name="Sangal V."/>
            <person name="Wachnowicz B."/>
            <person name="Goodfellow M."/>
        </authorList>
    </citation>
    <scope>NUCLEOTIDE SEQUENCE [LARGE SCALE GENOMIC DNA]</scope>
    <source>
        <strain evidence="1 2">DSM 42109</strain>
    </source>
</reference>
<gene>
    <name evidence="1" type="ORF">NMN56_019120</name>
</gene>
<evidence type="ECO:0000313" key="1">
    <source>
        <dbReference type="EMBL" id="MDJ1134043.1"/>
    </source>
</evidence>